<evidence type="ECO:0000313" key="2">
    <source>
        <dbReference type="Proteomes" id="UP001334084"/>
    </source>
</evidence>
<dbReference type="AlphaFoldDB" id="A0AAX4J9A0"/>
<name>A0AAX4J9A0_9MICR</name>
<dbReference type="KEGG" id="vnx:VNE69_02025"/>
<gene>
    <name evidence="1" type="ORF">VNE69_02025</name>
</gene>
<keyword evidence="2" id="KW-1185">Reference proteome</keyword>
<reference evidence="1" key="1">
    <citation type="journal article" date="2024" name="BMC Genomics">
        <title>Functional annotation of a divergent genome using sequence and structure-based similarity.</title>
        <authorList>
            <person name="Svedberg D."/>
            <person name="Winiger R.R."/>
            <person name="Berg A."/>
            <person name="Sharma H."/>
            <person name="Tellgren-Roth C."/>
            <person name="Debrunner-Vossbrinck B.A."/>
            <person name="Vossbrinck C.R."/>
            <person name="Barandun J."/>
        </authorList>
    </citation>
    <scope>NUCLEOTIDE SEQUENCE</scope>
    <source>
        <strain evidence="1">Illinois isolate</strain>
    </source>
</reference>
<organism evidence="1 2">
    <name type="scientific">Vairimorpha necatrix</name>
    <dbReference type="NCBI Taxonomy" id="6039"/>
    <lineage>
        <taxon>Eukaryota</taxon>
        <taxon>Fungi</taxon>
        <taxon>Fungi incertae sedis</taxon>
        <taxon>Microsporidia</taxon>
        <taxon>Nosematidae</taxon>
        <taxon>Vairimorpha</taxon>
    </lineage>
</organism>
<protein>
    <submittedName>
        <fullName evidence="1">Uncharacterized protein</fullName>
    </submittedName>
</protein>
<evidence type="ECO:0000313" key="1">
    <source>
        <dbReference type="EMBL" id="WUR02498.1"/>
    </source>
</evidence>
<dbReference type="Proteomes" id="UP001334084">
    <property type="component" value="Chromosome 2"/>
</dbReference>
<dbReference type="EMBL" id="CP142727">
    <property type="protein sequence ID" value="WUR02498.1"/>
    <property type="molecule type" value="Genomic_DNA"/>
</dbReference>
<sequence>MIQYFSMVFSSYLDNNFTYFPFQCQQDNNSYSGAYNLHMNNNKDSTLLNPIDNFESSSSLQQKTYEHMKFNIQKKNFDNPLLKLQHNNDDNSHILQIDDTQIYNNIMPPYIQQKIESNRIANLQITLDAYTHTNIHQLENISSNKGLKATEQKLKVHLGSLSSQYNPCISTQKFQATGLTMQFITYLRRRRSYDADYADRRKMFICSLNYWQHEKLIVSRTSEKYKFSKPNLYKKYRENCHITFCWLQIYRKILSENLPKIKNLLKESSIEKLIKKSMIENIEFIYQAMIYYEKLYPKNLSYAYHSDVLKMRFKLISRRLQYLYDYFNISEKFLELYEMIVEHYAENFESNTTMKIILNSMTKNLTIILCNHEQHIKNLRDKLKLLNLLNEDY</sequence>
<proteinExistence type="predicted"/>
<dbReference type="RefSeq" id="XP_065328643.1">
    <property type="nucleotide sequence ID" value="XM_065472571.1"/>
</dbReference>
<accession>A0AAX4J9A0</accession>
<dbReference type="GeneID" id="90540315"/>